<organism evidence="1 2">
    <name type="scientific">Lichenifustis flavocetrariae</name>
    <dbReference type="NCBI Taxonomy" id="2949735"/>
    <lineage>
        <taxon>Bacteria</taxon>
        <taxon>Pseudomonadati</taxon>
        <taxon>Pseudomonadota</taxon>
        <taxon>Alphaproteobacteria</taxon>
        <taxon>Hyphomicrobiales</taxon>
        <taxon>Lichenihabitantaceae</taxon>
        <taxon>Lichenifustis</taxon>
    </lineage>
</organism>
<reference evidence="1" key="1">
    <citation type="submission" date="2022-05" db="EMBL/GenBank/DDBJ databases">
        <authorList>
            <person name="Pankratov T."/>
        </authorList>
    </citation>
    <scope>NUCLEOTIDE SEQUENCE</scope>
    <source>
        <strain evidence="1">BP6-180914</strain>
    </source>
</reference>
<accession>A0AA41YTJ2</accession>
<name>A0AA41YTJ2_9HYPH</name>
<gene>
    <name evidence="1" type="ORF">M8523_02850</name>
</gene>
<dbReference type="EMBL" id="JAMOIM010000001">
    <property type="protein sequence ID" value="MCW6506956.1"/>
    <property type="molecule type" value="Genomic_DNA"/>
</dbReference>
<dbReference type="Proteomes" id="UP001165667">
    <property type="component" value="Unassembled WGS sequence"/>
</dbReference>
<protein>
    <submittedName>
        <fullName evidence="1">Uncharacterized protein</fullName>
    </submittedName>
</protein>
<keyword evidence="2" id="KW-1185">Reference proteome</keyword>
<dbReference type="AlphaFoldDB" id="A0AA41YTJ2"/>
<proteinExistence type="predicted"/>
<dbReference type="RefSeq" id="WP_282583292.1">
    <property type="nucleotide sequence ID" value="NZ_JAMOIM010000001.1"/>
</dbReference>
<evidence type="ECO:0000313" key="2">
    <source>
        <dbReference type="Proteomes" id="UP001165667"/>
    </source>
</evidence>
<evidence type="ECO:0000313" key="1">
    <source>
        <dbReference type="EMBL" id="MCW6506956.1"/>
    </source>
</evidence>
<sequence length="276" mass="28320">MSEGVTIYTCASSATATAACAGQVIVSGSYGGEYNAFHAAKWGIRGVVLNDAGVGKNEAGIKGLPYLDRIGLPAATADAATCHIADAEHMLDYGIISHVNAAARKLGCEVGQTVRTCAERMTTAPVVRTPPPEIGGGKRHLVRDEPGAPRVICLDAAPLLEPADAGQIVVTGSHAAMFRGRPDGVVGPDVRAIFFSDAGVGLDGAGIARLADLDKRNMPAATASAASAPIGDARAIYRDGIISHANAAATRLGARPGLPVHDFVEQLLDQARGERP</sequence>
<comment type="caution">
    <text evidence="1">The sequence shown here is derived from an EMBL/GenBank/DDBJ whole genome shotgun (WGS) entry which is preliminary data.</text>
</comment>